<dbReference type="Proteomes" id="UP000682733">
    <property type="component" value="Unassembled WGS sequence"/>
</dbReference>
<feature type="region of interest" description="Disordered" evidence="1">
    <location>
        <begin position="295"/>
        <end position="342"/>
    </location>
</feature>
<feature type="compositionally biased region" description="Polar residues" evidence="1">
    <location>
        <begin position="325"/>
        <end position="335"/>
    </location>
</feature>
<evidence type="ECO:0000313" key="5">
    <source>
        <dbReference type="EMBL" id="CAF3690222.1"/>
    </source>
</evidence>
<feature type="compositionally biased region" description="Basic residues" evidence="1">
    <location>
        <begin position="301"/>
        <end position="314"/>
    </location>
</feature>
<dbReference type="PANTHER" id="PTHR21301">
    <property type="entry name" value="REVERSE TRANSCRIPTASE"/>
    <property type="match status" value="1"/>
</dbReference>
<dbReference type="SUPFAM" id="SSF56672">
    <property type="entry name" value="DNA/RNA polymerases"/>
    <property type="match status" value="1"/>
</dbReference>
<keyword evidence="2" id="KW-1133">Transmembrane helix</keyword>
<evidence type="ECO:0000259" key="3">
    <source>
        <dbReference type="PROSITE" id="PS50878"/>
    </source>
</evidence>
<dbReference type="InterPro" id="IPR043502">
    <property type="entry name" value="DNA/RNA_pol_sf"/>
</dbReference>
<evidence type="ECO:0000313" key="6">
    <source>
        <dbReference type="Proteomes" id="UP000677228"/>
    </source>
</evidence>
<accession>A0A8S2DET0</accession>
<feature type="region of interest" description="Disordered" evidence="1">
    <location>
        <begin position="86"/>
        <end position="106"/>
    </location>
</feature>
<gene>
    <name evidence="4" type="ORF">OVA965_LOCUS10129</name>
    <name evidence="5" type="ORF">TMI583_LOCUS10125</name>
</gene>
<proteinExistence type="predicted"/>
<feature type="compositionally biased region" description="Basic residues" evidence="1">
    <location>
        <begin position="239"/>
        <end position="248"/>
    </location>
</feature>
<feature type="region of interest" description="Disordered" evidence="1">
    <location>
        <begin position="137"/>
        <end position="161"/>
    </location>
</feature>
<dbReference type="EMBL" id="CAJOBA010003699">
    <property type="protein sequence ID" value="CAF3690222.1"/>
    <property type="molecule type" value="Genomic_DNA"/>
</dbReference>
<feature type="non-terminal residue" evidence="4">
    <location>
        <position position="1327"/>
    </location>
</feature>
<feature type="compositionally biased region" description="Polar residues" evidence="1">
    <location>
        <begin position="91"/>
        <end position="106"/>
    </location>
</feature>
<name>A0A8S2DET0_9BILA</name>
<comment type="caution">
    <text evidence="4">The sequence shown here is derived from an EMBL/GenBank/DDBJ whole genome shotgun (WGS) entry which is preliminary data.</text>
</comment>
<feature type="region of interest" description="Disordered" evidence="1">
    <location>
        <begin position="236"/>
        <end position="265"/>
    </location>
</feature>
<evidence type="ECO:0000313" key="4">
    <source>
        <dbReference type="EMBL" id="CAF0911147.1"/>
    </source>
</evidence>
<dbReference type="EMBL" id="CAJNOK010003698">
    <property type="protein sequence ID" value="CAF0911147.1"/>
    <property type="molecule type" value="Genomic_DNA"/>
</dbReference>
<keyword evidence="2" id="KW-0472">Membrane</keyword>
<dbReference type="PROSITE" id="PS50878">
    <property type="entry name" value="RT_POL"/>
    <property type="match status" value="1"/>
</dbReference>
<evidence type="ECO:0000256" key="2">
    <source>
        <dbReference type="SAM" id="Phobius"/>
    </source>
</evidence>
<reference evidence="4" key="1">
    <citation type="submission" date="2021-02" db="EMBL/GenBank/DDBJ databases">
        <authorList>
            <person name="Nowell W R."/>
        </authorList>
    </citation>
    <scope>NUCLEOTIDE SEQUENCE</scope>
</reference>
<feature type="domain" description="Reverse transcriptase" evidence="3">
    <location>
        <begin position="868"/>
        <end position="1110"/>
    </location>
</feature>
<keyword evidence="2" id="KW-0812">Transmembrane</keyword>
<dbReference type="Proteomes" id="UP000677228">
    <property type="component" value="Unassembled WGS sequence"/>
</dbReference>
<evidence type="ECO:0000256" key="1">
    <source>
        <dbReference type="SAM" id="MobiDB-lite"/>
    </source>
</evidence>
<protein>
    <recommendedName>
        <fullName evidence="3">Reverse transcriptase domain-containing protein</fullName>
    </recommendedName>
</protein>
<sequence length="1327" mass="153258">MLTTAQQPLHQRIRGDINGVDQQQNIPQQEQQQFVPRQPIFQGQLPIYENNQNQLPQRGVERRQYLPQQPTLGDFIPGHSFLPQREADQRPYQSRQPTSGGFTNNQRPMIQENGQVQNRPILIDQWTRYDNVQRQNSRPYRPFVPRNNGQTYERNSNERTWRRQQQQPFASFNDPYFNVQRQNSRPYRPFVPRNSGQTYERNFNERPWQQQQQHFVRFNDPYFNGSVNRQGGAVLAPHQRQRRTRLNRARHDREERAANQLGNQADALPVDNRFACFLDQDENDEIPLDECTAATTSTAKSNKKAAPKKQKNKKAGAQAKKPVSLISNDDTSALDSEQKPKEYRDRPYLRADHIRRYLYSLSKPTDIGPTARHINRFVTISAPIYDAWIRDNYEYQVIEKLLEIGMEDKHWAHEIVKKTKTRDNTVNNQYCIDKISQLQRAISNHGNAVTKLQSELIAFVPYYHDAPGTNNNNGTVAAHDLAAQNARKPKLHIRAADNITQEYLKIHTKKFAEICANRVNTAYAELKEFVSLKTFEEKATPVQRAHVKILKEKLEILHGKQKTAKFLKEEISMQMIPRAVPKVHFSPRLDDRVLGKDNMANLTRVISTVVEQFRVKASETLVLIAEIELVQIETEIEQLEKSMPPNAESEDSEGPKASDLYKLYSEARQRPCNSGNAARGSTNGVSAPSCFYAPAVINQSSMVLTEPEYDLLKRGPKYVINDTRTAKKRRGGELDVAREKIKNKLIRKGILGGRSMMAPFFKDLEKALIECQQEKSSFKRKQNLQKLHLVKRLNFRIKKTNTILRKTDKSKVFHLGKSSDYKDKVQKYMIKTNAYEVIGDKNPLQDLVVKTNHFLRRLWQEKRITQKHVEEMSVDSVTAELAHLYFLPKAHKPNTPLRPIVAGIKSPPMKISKFLDRHLRPLFDAMAKGSSITGGIYLVERLRKWAQFKLTNDTIFVTIDVSDLYTMVPQKGGLEAIRKMLELLKVKQIVGIPIETILEMAQFVLENNYFLYDGVYYRQSRGGAMGSPFTLTFANVYMYFFERPMQKTIVGIKKGLYYRYIDDIIIACRATETQIQAWLLHWNRMDKENIKLTVSQMTIGGRVRALILSIKTLNLFQSRSTDEVEIQYEQITTRLYLILLSLSFIVLVIYTALTKQTITESIESPSISTYRELEADYSDSLKCSCFRMSIPYGTFIHMKPTFHQICKSDFVSSEWLDYLANINLGTEFIWRFDFRKTGLAQFQALATLCQSAQESIFASVSLFLSTNYVGSMLVGTDLLNSETTALIRLFQRRIIREFDRELRLIRDTAHSSKLAISTQTTLSTLIR</sequence>
<dbReference type="InterPro" id="IPR000477">
    <property type="entry name" value="RT_dom"/>
</dbReference>
<dbReference type="PANTHER" id="PTHR21301:SF10">
    <property type="entry name" value="REVERSE TRANSCRIPTASE DOMAIN-CONTAINING PROTEIN"/>
    <property type="match status" value="1"/>
</dbReference>
<organism evidence="4 6">
    <name type="scientific">Didymodactylos carnosus</name>
    <dbReference type="NCBI Taxonomy" id="1234261"/>
    <lineage>
        <taxon>Eukaryota</taxon>
        <taxon>Metazoa</taxon>
        <taxon>Spiralia</taxon>
        <taxon>Gnathifera</taxon>
        <taxon>Rotifera</taxon>
        <taxon>Eurotatoria</taxon>
        <taxon>Bdelloidea</taxon>
        <taxon>Philodinida</taxon>
        <taxon>Philodinidae</taxon>
        <taxon>Didymodactylos</taxon>
    </lineage>
</organism>
<feature type="transmembrane region" description="Helical" evidence="2">
    <location>
        <begin position="1135"/>
        <end position="1153"/>
    </location>
</feature>